<gene>
    <name evidence="2" type="ORF">CH063_08850</name>
</gene>
<dbReference type="GO" id="GO:0003676">
    <property type="term" value="F:nucleic acid binding"/>
    <property type="evidence" value="ECO:0007669"/>
    <property type="project" value="InterPro"/>
</dbReference>
<dbReference type="VEuPathDB" id="FungiDB:CH63R_13643"/>
<dbReference type="PANTHER" id="PTHR10644">
    <property type="entry name" value="DNA REPAIR/RNA PROCESSING CPSF FAMILY"/>
    <property type="match status" value="1"/>
</dbReference>
<dbReference type="Proteomes" id="UP000007174">
    <property type="component" value="Unassembled WGS sequence"/>
</dbReference>
<dbReference type="InterPro" id="IPR050358">
    <property type="entry name" value="RSE1/DDB1/CFT1"/>
</dbReference>
<dbReference type="STRING" id="759273.H1VBE1"/>
<dbReference type="HOGENOM" id="CLU_1026760_0_0_1"/>
<evidence type="ECO:0000313" key="3">
    <source>
        <dbReference type="Proteomes" id="UP000007174"/>
    </source>
</evidence>
<sequence>MGIMGEKLVAGLSKTVVVYEYAEESSTSGALRKLATFRPSTFPVDIDVNGNMIGIADLMQSMTLVEFIPAQDGNKAKLVERARHFQYIWATSVCHLEGHSWLEADAQGNLMVLRRNPDAPTEHDQKQMEVTSEFHLGEQVNKIRPLDITPNENDPIVPKAFLATVEGSLYVFADIKSEYQSLLLQFQERLADVVKTLGQAGGDSTSGLSFMAWRGFRNAKRAADGPFRFVDGELIERFLDLDEAKQEAVVQGLGPTVENMRNLVEELKRMH</sequence>
<accession>H1VBE1</accession>
<protein>
    <recommendedName>
        <fullName evidence="1">RSE1/DDB1/CPSF1 C-terminal domain-containing protein</fullName>
    </recommendedName>
</protein>
<name>H1VBE1_COLHI</name>
<reference evidence="3" key="1">
    <citation type="journal article" date="2012" name="Nat. Genet.">
        <title>Lifestyle transitions in plant pathogenic Colletotrichum fungi deciphered by genome and transcriptome analyses.</title>
        <authorList>
            <person name="O'Connell R.J."/>
            <person name="Thon M.R."/>
            <person name="Hacquard S."/>
            <person name="Amyotte S.G."/>
            <person name="Kleemann J."/>
            <person name="Torres M.F."/>
            <person name="Damm U."/>
            <person name="Buiate E.A."/>
            <person name="Epstein L."/>
            <person name="Alkan N."/>
            <person name="Altmueller J."/>
            <person name="Alvarado-Balderrama L."/>
            <person name="Bauser C.A."/>
            <person name="Becker C."/>
            <person name="Birren B.W."/>
            <person name="Chen Z."/>
            <person name="Choi J."/>
            <person name="Crouch J.A."/>
            <person name="Duvick J.P."/>
            <person name="Farman M.A."/>
            <person name="Gan P."/>
            <person name="Heiman D."/>
            <person name="Henrissat B."/>
            <person name="Howard R.J."/>
            <person name="Kabbage M."/>
            <person name="Koch C."/>
            <person name="Kracher B."/>
            <person name="Kubo Y."/>
            <person name="Law A.D."/>
            <person name="Lebrun M.-H."/>
            <person name="Lee Y.-H."/>
            <person name="Miyara I."/>
            <person name="Moore N."/>
            <person name="Neumann U."/>
            <person name="Nordstroem K."/>
            <person name="Panaccione D.G."/>
            <person name="Panstruga R."/>
            <person name="Place M."/>
            <person name="Proctor R.H."/>
            <person name="Prusky D."/>
            <person name="Rech G."/>
            <person name="Reinhardt R."/>
            <person name="Rollins J.A."/>
            <person name="Rounsley S."/>
            <person name="Schardl C.L."/>
            <person name="Schwartz D.C."/>
            <person name="Shenoy N."/>
            <person name="Shirasu K."/>
            <person name="Sikhakolli U.R."/>
            <person name="Stueber K."/>
            <person name="Sukno S.A."/>
            <person name="Sweigard J.A."/>
            <person name="Takano Y."/>
            <person name="Takahara H."/>
            <person name="Trail F."/>
            <person name="van der Does H.C."/>
            <person name="Voll L.M."/>
            <person name="Will I."/>
            <person name="Young S."/>
            <person name="Zeng Q."/>
            <person name="Zhang J."/>
            <person name="Zhou S."/>
            <person name="Dickman M.B."/>
            <person name="Schulze-Lefert P."/>
            <person name="Ver Loren van Themaat E."/>
            <person name="Ma L.-J."/>
            <person name="Vaillancourt L.J."/>
        </authorList>
    </citation>
    <scope>NUCLEOTIDE SEQUENCE [LARGE SCALE GENOMIC DNA]</scope>
    <source>
        <strain evidence="3">IMI 349063</strain>
    </source>
</reference>
<evidence type="ECO:0000259" key="1">
    <source>
        <dbReference type="Pfam" id="PF03178"/>
    </source>
</evidence>
<dbReference type="InterPro" id="IPR004871">
    <property type="entry name" value="RSE1/DDB1/CPSF1_C"/>
</dbReference>
<proteinExistence type="predicted"/>
<dbReference type="Gene3D" id="1.10.150.910">
    <property type="match status" value="1"/>
</dbReference>
<feature type="domain" description="RSE1/DDB1/CPSF1 C-terminal" evidence="1">
    <location>
        <begin position="4"/>
        <end position="240"/>
    </location>
</feature>
<evidence type="ECO:0000313" key="2">
    <source>
        <dbReference type="EMBL" id="CCF37544.1"/>
    </source>
</evidence>
<organism evidence="2 3">
    <name type="scientific">Colletotrichum higginsianum (strain IMI 349063)</name>
    <name type="common">Crucifer anthracnose fungus</name>
    <dbReference type="NCBI Taxonomy" id="759273"/>
    <lineage>
        <taxon>Eukaryota</taxon>
        <taxon>Fungi</taxon>
        <taxon>Dikarya</taxon>
        <taxon>Ascomycota</taxon>
        <taxon>Pezizomycotina</taxon>
        <taxon>Sordariomycetes</taxon>
        <taxon>Hypocreomycetidae</taxon>
        <taxon>Glomerellales</taxon>
        <taxon>Glomerellaceae</taxon>
        <taxon>Colletotrichum</taxon>
        <taxon>Colletotrichum destructivum species complex</taxon>
    </lineage>
</organism>
<dbReference type="InterPro" id="IPR015943">
    <property type="entry name" value="WD40/YVTN_repeat-like_dom_sf"/>
</dbReference>
<dbReference type="EMBL" id="CACQ02002509">
    <property type="protein sequence ID" value="CCF37544.1"/>
    <property type="molecule type" value="Genomic_DNA"/>
</dbReference>
<dbReference type="AlphaFoldDB" id="H1VBE1"/>
<dbReference type="Gene3D" id="2.130.10.10">
    <property type="entry name" value="YVTN repeat-like/Quinoprotein amine dehydrogenase"/>
    <property type="match status" value="1"/>
</dbReference>
<dbReference type="Pfam" id="PF03178">
    <property type="entry name" value="CPSF_A"/>
    <property type="match status" value="1"/>
</dbReference>
<dbReference type="GO" id="GO:0005634">
    <property type="term" value="C:nucleus"/>
    <property type="evidence" value="ECO:0007669"/>
    <property type="project" value="InterPro"/>
</dbReference>
<dbReference type="eggNOG" id="KOG1897">
    <property type="taxonomic scope" value="Eukaryota"/>
</dbReference>